<comment type="caution">
    <text evidence="17">The sequence shown here is derived from an EMBL/GenBank/DDBJ whole genome shotgun (WGS) entry which is preliminary data.</text>
</comment>
<evidence type="ECO:0000256" key="7">
    <source>
        <dbReference type="ARBA" id="ARBA00022692"/>
    </source>
</evidence>
<dbReference type="CDD" id="cd00075">
    <property type="entry name" value="HATPase"/>
    <property type="match status" value="1"/>
</dbReference>
<dbReference type="GO" id="GO:0000155">
    <property type="term" value="F:phosphorelay sensor kinase activity"/>
    <property type="evidence" value="ECO:0007669"/>
    <property type="project" value="InterPro"/>
</dbReference>
<evidence type="ECO:0000256" key="6">
    <source>
        <dbReference type="ARBA" id="ARBA00022679"/>
    </source>
</evidence>
<keyword evidence="6" id="KW-0808">Transferase</keyword>
<dbReference type="Gene3D" id="1.10.287.130">
    <property type="match status" value="1"/>
</dbReference>
<evidence type="ECO:0000256" key="10">
    <source>
        <dbReference type="ARBA" id="ARBA00022840"/>
    </source>
</evidence>
<dbReference type="SMART" id="SM00388">
    <property type="entry name" value="HisKA"/>
    <property type="match status" value="1"/>
</dbReference>
<feature type="transmembrane region" description="Helical" evidence="14">
    <location>
        <begin position="156"/>
        <end position="178"/>
    </location>
</feature>
<dbReference type="PROSITE" id="PS50109">
    <property type="entry name" value="HIS_KIN"/>
    <property type="match status" value="1"/>
</dbReference>
<dbReference type="PANTHER" id="PTHR45528">
    <property type="entry name" value="SENSOR HISTIDINE KINASE CPXA"/>
    <property type="match status" value="1"/>
</dbReference>
<evidence type="ECO:0000256" key="8">
    <source>
        <dbReference type="ARBA" id="ARBA00022741"/>
    </source>
</evidence>
<protein>
    <recommendedName>
        <fullName evidence="3">histidine kinase</fullName>
        <ecNumber evidence="3">2.7.13.3</ecNumber>
    </recommendedName>
</protein>
<dbReference type="Gene3D" id="6.10.340.10">
    <property type="match status" value="1"/>
</dbReference>
<dbReference type="InterPro" id="IPR003661">
    <property type="entry name" value="HisK_dim/P_dom"/>
</dbReference>
<dbReference type="PROSITE" id="PS50885">
    <property type="entry name" value="HAMP"/>
    <property type="match status" value="1"/>
</dbReference>
<feature type="domain" description="Histidine kinase" evidence="15">
    <location>
        <begin position="241"/>
        <end position="440"/>
    </location>
</feature>
<keyword evidence="8" id="KW-0547">Nucleotide-binding</keyword>
<comment type="subcellular location">
    <subcellularLocation>
        <location evidence="2">Cell membrane</location>
        <topology evidence="2">Multi-pass membrane protein</topology>
    </subcellularLocation>
</comment>
<gene>
    <name evidence="17" type="ORF">H9872_10645</name>
</gene>
<dbReference type="InterPro" id="IPR036890">
    <property type="entry name" value="HATPase_C_sf"/>
</dbReference>
<dbReference type="CDD" id="cd00082">
    <property type="entry name" value="HisKA"/>
    <property type="match status" value="1"/>
</dbReference>
<reference evidence="17" key="2">
    <citation type="submission" date="2021-04" db="EMBL/GenBank/DDBJ databases">
        <authorList>
            <person name="Gilroy R."/>
        </authorList>
    </citation>
    <scope>NUCLEOTIDE SEQUENCE</scope>
    <source>
        <strain evidence="17">B5-657</strain>
    </source>
</reference>
<evidence type="ECO:0000256" key="3">
    <source>
        <dbReference type="ARBA" id="ARBA00012438"/>
    </source>
</evidence>
<evidence type="ECO:0000256" key="13">
    <source>
        <dbReference type="ARBA" id="ARBA00023136"/>
    </source>
</evidence>
<keyword evidence="13 14" id="KW-0472">Membrane</keyword>
<keyword evidence="11 14" id="KW-1133">Transmembrane helix</keyword>
<evidence type="ECO:0000256" key="11">
    <source>
        <dbReference type="ARBA" id="ARBA00022989"/>
    </source>
</evidence>
<dbReference type="AlphaFoldDB" id="A0A9E2KCX8"/>
<dbReference type="SUPFAM" id="SSF47384">
    <property type="entry name" value="Homodimeric domain of signal transducing histidine kinase"/>
    <property type="match status" value="1"/>
</dbReference>
<evidence type="ECO:0000256" key="4">
    <source>
        <dbReference type="ARBA" id="ARBA00022475"/>
    </source>
</evidence>
<dbReference type="GO" id="GO:0005524">
    <property type="term" value="F:ATP binding"/>
    <property type="evidence" value="ECO:0007669"/>
    <property type="project" value="UniProtKB-KW"/>
</dbReference>
<keyword evidence="7 14" id="KW-0812">Transmembrane</keyword>
<dbReference type="EMBL" id="JAHLFQ010000252">
    <property type="protein sequence ID" value="MBU3805194.1"/>
    <property type="molecule type" value="Genomic_DNA"/>
</dbReference>
<dbReference type="EC" id="2.7.13.3" evidence="3"/>
<dbReference type="InterPro" id="IPR050398">
    <property type="entry name" value="HssS/ArlS-like"/>
</dbReference>
<evidence type="ECO:0000256" key="12">
    <source>
        <dbReference type="ARBA" id="ARBA00023012"/>
    </source>
</evidence>
<dbReference type="InterPro" id="IPR003594">
    <property type="entry name" value="HATPase_dom"/>
</dbReference>
<accession>A0A9E2KCX8</accession>
<evidence type="ECO:0000256" key="1">
    <source>
        <dbReference type="ARBA" id="ARBA00000085"/>
    </source>
</evidence>
<evidence type="ECO:0000259" key="16">
    <source>
        <dbReference type="PROSITE" id="PS50885"/>
    </source>
</evidence>
<keyword evidence="9 17" id="KW-0418">Kinase</keyword>
<feature type="domain" description="HAMP" evidence="16">
    <location>
        <begin position="180"/>
        <end position="233"/>
    </location>
</feature>
<dbReference type="SMART" id="SM00387">
    <property type="entry name" value="HATPase_c"/>
    <property type="match status" value="1"/>
</dbReference>
<keyword evidence="4" id="KW-1003">Cell membrane</keyword>
<keyword evidence="10" id="KW-0067">ATP-binding</keyword>
<evidence type="ECO:0000313" key="17">
    <source>
        <dbReference type="EMBL" id="MBU3805194.1"/>
    </source>
</evidence>
<evidence type="ECO:0000256" key="2">
    <source>
        <dbReference type="ARBA" id="ARBA00004651"/>
    </source>
</evidence>
<proteinExistence type="predicted"/>
<comment type="catalytic activity">
    <reaction evidence="1">
        <text>ATP + protein L-histidine = ADP + protein N-phospho-L-histidine.</text>
        <dbReference type="EC" id="2.7.13.3"/>
    </reaction>
</comment>
<dbReference type="InterPro" id="IPR003660">
    <property type="entry name" value="HAMP_dom"/>
</dbReference>
<evidence type="ECO:0000256" key="14">
    <source>
        <dbReference type="SAM" id="Phobius"/>
    </source>
</evidence>
<dbReference type="SUPFAM" id="SSF55874">
    <property type="entry name" value="ATPase domain of HSP90 chaperone/DNA topoisomerase II/histidine kinase"/>
    <property type="match status" value="1"/>
</dbReference>
<organism evidence="17 18">
    <name type="scientific">Candidatus Cellulosilyticum pullistercoris</name>
    <dbReference type="NCBI Taxonomy" id="2838521"/>
    <lineage>
        <taxon>Bacteria</taxon>
        <taxon>Bacillati</taxon>
        <taxon>Bacillota</taxon>
        <taxon>Clostridia</taxon>
        <taxon>Lachnospirales</taxon>
        <taxon>Cellulosilyticaceae</taxon>
        <taxon>Cellulosilyticum</taxon>
    </lineage>
</organism>
<evidence type="ECO:0000259" key="15">
    <source>
        <dbReference type="PROSITE" id="PS50109"/>
    </source>
</evidence>
<reference evidence="17" key="1">
    <citation type="journal article" date="2021" name="PeerJ">
        <title>Extensive microbial diversity within the chicken gut microbiome revealed by metagenomics and culture.</title>
        <authorList>
            <person name="Gilroy R."/>
            <person name="Ravi A."/>
            <person name="Getino M."/>
            <person name="Pursley I."/>
            <person name="Horton D.L."/>
            <person name="Alikhan N.F."/>
            <person name="Baker D."/>
            <person name="Gharbi K."/>
            <person name="Hall N."/>
            <person name="Watson M."/>
            <person name="Adriaenssens E.M."/>
            <person name="Foster-Nyarko E."/>
            <person name="Jarju S."/>
            <person name="Secka A."/>
            <person name="Antonio M."/>
            <person name="Oren A."/>
            <person name="Chaudhuri R.R."/>
            <person name="La Ragione R."/>
            <person name="Hildebrand F."/>
            <person name="Pallen M.J."/>
        </authorList>
    </citation>
    <scope>NUCLEOTIDE SEQUENCE</scope>
    <source>
        <strain evidence="17">B5-657</strain>
    </source>
</reference>
<evidence type="ECO:0000256" key="9">
    <source>
        <dbReference type="ARBA" id="ARBA00022777"/>
    </source>
</evidence>
<dbReference type="Pfam" id="PF00512">
    <property type="entry name" value="HisKA"/>
    <property type="match status" value="1"/>
</dbReference>
<dbReference type="GO" id="GO:0005886">
    <property type="term" value="C:plasma membrane"/>
    <property type="evidence" value="ECO:0007669"/>
    <property type="project" value="UniProtKB-SubCell"/>
</dbReference>
<feature type="transmembrane region" description="Helical" evidence="14">
    <location>
        <begin position="12"/>
        <end position="38"/>
    </location>
</feature>
<dbReference type="InterPro" id="IPR005467">
    <property type="entry name" value="His_kinase_dom"/>
</dbReference>
<dbReference type="InterPro" id="IPR036097">
    <property type="entry name" value="HisK_dim/P_sf"/>
</dbReference>
<evidence type="ECO:0000256" key="5">
    <source>
        <dbReference type="ARBA" id="ARBA00022553"/>
    </source>
</evidence>
<sequence length="440" mass="51412">MKKQMKLNHQLLLTLVVLLGGSIIAFGIILPISIRFFVDRKTYETLLVEQDKLMELGKYYDIQYGRQNGVYHLVYSKNSTMSFNEIDSEVLHQRLMYNEFFDKLKSQIDKQEKMQETYKFQASQESIYYVIQKSEFGEGLVSYTIEANNQSLSHQLFMDTLFIIVVALTIILIIFFRWNNRFVKNLKEIQERLDLIGEGKITQPVELKEDVLEFQEVMIALEDMRKKLYENEQVKKKMIHNISHDLKTPIAVIKSYAESIMDGVYPYGTVEQTAQVIFDQASHLQKRVQGLLYLNRLEYIRSQDEADDVFDMEELIREVASYMEPLENKPQIELYLTKQMYEGDIEKWRVVLENLIDNARRYARDKIVITLNQNQFQLFNDGEAIEEVQYGSIFEPFEVGKGGVTGLGLAIVKKTLMVYGYSITYKNEDEGGVTFTICKN</sequence>
<keyword evidence="5" id="KW-0597">Phosphoprotein</keyword>
<dbReference type="Gene3D" id="3.30.565.10">
    <property type="entry name" value="Histidine kinase-like ATPase, C-terminal domain"/>
    <property type="match status" value="1"/>
</dbReference>
<evidence type="ECO:0000313" key="18">
    <source>
        <dbReference type="Proteomes" id="UP000824229"/>
    </source>
</evidence>
<keyword evidence="12" id="KW-0902">Two-component regulatory system</keyword>
<dbReference type="Proteomes" id="UP000824229">
    <property type="component" value="Unassembled WGS sequence"/>
</dbReference>
<dbReference type="Pfam" id="PF02518">
    <property type="entry name" value="HATPase_c"/>
    <property type="match status" value="1"/>
</dbReference>
<name>A0A9E2KCX8_9FIRM</name>
<dbReference type="PANTHER" id="PTHR45528:SF1">
    <property type="entry name" value="SENSOR HISTIDINE KINASE CPXA"/>
    <property type="match status" value="1"/>
</dbReference>